<evidence type="ECO:0000313" key="4">
    <source>
        <dbReference type="Proteomes" id="UP000663823"/>
    </source>
</evidence>
<dbReference type="Proteomes" id="UP000663874">
    <property type="component" value="Unassembled WGS sequence"/>
</dbReference>
<gene>
    <name evidence="2" type="ORF">FNK824_LOCUS23879</name>
    <name evidence="3" type="ORF">OTI717_LOCUS28795</name>
    <name evidence="1" type="ORF">RFH988_LOCUS35012</name>
</gene>
<evidence type="ECO:0000313" key="2">
    <source>
        <dbReference type="EMBL" id="CAF3962802.1"/>
    </source>
</evidence>
<dbReference type="Proteomes" id="UP000663882">
    <property type="component" value="Unassembled WGS sequence"/>
</dbReference>
<sequence>MIRSMSPAFNRLPSLVMDKILNYLNDPMTLTCMVMARPNGVINSSKDTCDGSCRVGPRPNPCNNGCHCVVEWAGFGSCKGSDA</sequence>
<evidence type="ECO:0000313" key="1">
    <source>
        <dbReference type="EMBL" id="CAF1405211.1"/>
    </source>
</evidence>
<dbReference type="EMBL" id="CAJOAX010006977">
    <property type="protein sequence ID" value="CAF3997007.1"/>
    <property type="molecule type" value="Genomic_DNA"/>
</dbReference>
<name>A0A819NH82_9BILA</name>
<organism evidence="3 4">
    <name type="scientific">Rotaria sordida</name>
    <dbReference type="NCBI Taxonomy" id="392033"/>
    <lineage>
        <taxon>Eukaryota</taxon>
        <taxon>Metazoa</taxon>
        <taxon>Spiralia</taxon>
        <taxon>Gnathifera</taxon>
        <taxon>Rotifera</taxon>
        <taxon>Eurotatoria</taxon>
        <taxon>Bdelloidea</taxon>
        <taxon>Philodinida</taxon>
        <taxon>Philodinidae</taxon>
        <taxon>Rotaria</taxon>
    </lineage>
</organism>
<protein>
    <submittedName>
        <fullName evidence="3">Uncharacterized protein</fullName>
    </submittedName>
</protein>
<proteinExistence type="predicted"/>
<evidence type="ECO:0000313" key="3">
    <source>
        <dbReference type="EMBL" id="CAF3997007.1"/>
    </source>
</evidence>
<dbReference type="EMBL" id="CAJOBE010005159">
    <property type="protein sequence ID" value="CAF3962802.1"/>
    <property type="molecule type" value="Genomic_DNA"/>
</dbReference>
<dbReference type="Proteomes" id="UP000663823">
    <property type="component" value="Unassembled WGS sequence"/>
</dbReference>
<accession>A0A819NH82</accession>
<comment type="caution">
    <text evidence="3">The sequence shown here is derived from an EMBL/GenBank/DDBJ whole genome shotgun (WGS) entry which is preliminary data.</text>
</comment>
<reference evidence="3" key="1">
    <citation type="submission" date="2021-02" db="EMBL/GenBank/DDBJ databases">
        <authorList>
            <person name="Nowell W R."/>
        </authorList>
    </citation>
    <scope>NUCLEOTIDE SEQUENCE</scope>
</reference>
<dbReference type="AlphaFoldDB" id="A0A819NH82"/>
<dbReference type="EMBL" id="CAJNOO010005126">
    <property type="protein sequence ID" value="CAF1405211.1"/>
    <property type="molecule type" value="Genomic_DNA"/>
</dbReference>